<dbReference type="EMBL" id="JAHUTI010011125">
    <property type="protein sequence ID" value="MED6235982.1"/>
    <property type="molecule type" value="Genomic_DNA"/>
</dbReference>
<feature type="region of interest" description="Disordered" evidence="1">
    <location>
        <begin position="1"/>
        <end position="39"/>
    </location>
</feature>
<reference evidence="2 3" key="1">
    <citation type="submission" date="2021-07" db="EMBL/GenBank/DDBJ databases">
        <authorList>
            <person name="Palmer J.M."/>
        </authorList>
    </citation>
    <scope>NUCLEOTIDE SEQUENCE [LARGE SCALE GENOMIC DNA]</scope>
    <source>
        <strain evidence="2 3">AT_MEX2019</strain>
        <tissue evidence="2">Muscle</tissue>
    </source>
</reference>
<dbReference type="Proteomes" id="UP001345963">
    <property type="component" value="Unassembled WGS sequence"/>
</dbReference>
<sequence length="112" mass="12908">MGQSVPSFSEKTAWEGRVSERSWEVDRKGEKRGERADRKSLQSVSSPLFGVLRFVIPSLLFTQRPLAHLPSNDLFLCSSVLYSCFILPPSPQSHHWLLRSARKRRRRRRDGG</sequence>
<feature type="compositionally biased region" description="Polar residues" evidence="1">
    <location>
        <begin position="1"/>
        <end position="10"/>
    </location>
</feature>
<accession>A0ABU7ACU9</accession>
<protein>
    <submittedName>
        <fullName evidence="2">Uncharacterized protein</fullName>
    </submittedName>
</protein>
<proteinExistence type="predicted"/>
<comment type="caution">
    <text evidence="2">The sequence shown here is derived from an EMBL/GenBank/DDBJ whole genome shotgun (WGS) entry which is preliminary data.</text>
</comment>
<evidence type="ECO:0000313" key="2">
    <source>
        <dbReference type="EMBL" id="MED6235982.1"/>
    </source>
</evidence>
<feature type="compositionally biased region" description="Basic and acidic residues" evidence="1">
    <location>
        <begin position="12"/>
        <end position="39"/>
    </location>
</feature>
<gene>
    <name evidence="2" type="ORF">ATANTOWER_002800</name>
</gene>
<name>A0ABU7ACU9_9TELE</name>
<organism evidence="2 3">
    <name type="scientific">Ataeniobius toweri</name>
    <dbReference type="NCBI Taxonomy" id="208326"/>
    <lineage>
        <taxon>Eukaryota</taxon>
        <taxon>Metazoa</taxon>
        <taxon>Chordata</taxon>
        <taxon>Craniata</taxon>
        <taxon>Vertebrata</taxon>
        <taxon>Euteleostomi</taxon>
        <taxon>Actinopterygii</taxon>
        <taxon>Neopterygii</taxon>
        <taxon>Teleostei</taxon>
        <taxon>Neoteleostei</taxon>
        <taxon>Acanthomorphata</taxon>
        <taxon>Ovalentaria</taxon>
        <taxon>Atherinomorphae</taxon>
        <taxon>Cyprinodontiformes</taxon>
        <taxon>Goodeidae</taxon>
        <taxon>Ataeniobius</taxon>
    </lineage>
</organism>
<evidence type="ECO:0000256" key="1">
    <source>
        <dbReference type="SAM" id="MobiDB-lite"/>
    </source>
</evidence>
<evidence type="ECO:0000313" key="3">
    <source>
        <dbReference type="Proteomes" id="UP001345963"/>
    </source>
</evidence>
<keyword evidence="3" id="KW-1185">Reference proteome</keyword>